<dbReference type="GO" id="GO:0000149">
    <property type="term" value="F:SNARE binding"/>
    <property type="evidence" value="ECO:0007669"/>
    <property type="project" value="TreeGrafter"/>
</dbReference>
<feature type="region of interest" description="Disordered" evidence="4">
    <location>
        <begin position="84"/>
        <end position="105"/>
    </location>
</feature>
<dbReference type="InterPro" id="IPR036465">
    <property type="entry name" value="vWFA_dom_sf"/>
</dbReference>
<dbReference type="GO" id="GO:0070971">
    <property type="term" value="C:endoplasmic reticulum exit site"/>
    <property type="evidence" value="ECO:0007669"/>
    <property type="project" value="TreeGrafter"/>
</dbReference>
<dbReference type="InterPro" id="IPR029006">
    <property type="entry name" value="ADF-H/Gelsolin-like_dom_sf"/>
</dbReference>
<evidence type="ECO:0000259" key="7">
    <source>
        <dbReference type="Pfam" id="PF04815"/>
    </source>
</evidence>
<evidence type="ECO:0000313" key="10">
    <source>
        <dbReference type="Proteomes" id="UP000094043"/>
    </source>
</evidence>
<feature type="domain" description="Sec23/Sec24 helical" evidence="7">
    <location>
        <begin position="758"/>
        <end position="858"/>
    </location>
</feature>
<dbReference type="PANTHER" id="PTHR13803">
    <property type="entry name" value="SEC24-RELATED PROTEIN"/>
    <property type="match status" value="1"/>
</dbReference>
<dbReference type="PANTHER" id="PTHR13803:SF4">
    <property type="entry name" value="SECRETORY 24CD, ISOFORM C"/>
    <property type="match status" value="1"/>
</dbReference>
<evidence type="ECO:0008006" key="11">
    <source>
        <dbReference type="Google" id="ProtNLM"/>
    </source>
</evidence>
<keyword evidence="3" id="KW-0653">Protein transport</keyword>
<dbReference type="SUPFAM" id="SSF81995">
    <property type="entry name" value="beta-sandwich domain of Sec23/24"/>
    <property type="match status" value="1"/>
</dbReference>
<evidence type="ECO:0000256" key="4">
    <source>
        <dbReference type="SAM" id="MobiDB-lite"/>
    </source>
</evidence>
<keyword evidence="10" id="KW-1185">Reference proteome</keyword>
<dbReference type="Pfam" id="PF08033">
    <property type="entry name" value="Sec23_BS"/>
    <property type="match status" value="1"/>
</dbReference>
<feature type="domain" description="Sec23/Sec24 beta-sandwich" evidence="8">
    <location>
        <begin position="664"/>
        <end position="746"/>
    </location>
</feature>
<dbReference type="InterPro" id="IPR012990">
    <property type="entry name" value="Beta-sandwich_Sec23_24"/>
</dbReference>
<evidence type="ECO:0000256" key="3">
    <source>
        <dbReference type="ARBA" id="ARBA00022927"/>
    </source>
</evidence>
<gene>
    <name evidence="9" type="ORF">L203_100305</name>
</gene>
<dbReference type="GO" id="GO:0030127">
    <property type="term" value="C:COPII vesicle coat"/>
    <property type="evidence" value="ECO:0007669"/>
    <property type="project" value="InterPro"/>
</dbReference>
<dbReference type="GO" id="GO:0090110">
    <property type="term" value="P:COPII-coated vesicle cargo loading"/>
    <property type="evidence" value="ECO:0007669"/>
    <property type="project" value="TreeGrafter"/>
</dbReference>
<dbReference type="GO" id="GO:0008270">
    <property type="term" value="F:zinc ion binding"/>
    <property type="evidence" value="ECO:0007669"/>
    <property type="project" value="InterPro"/>
</dbReference>
<dbReference type="SUPFAM" id="SSF53300">
    <property type="entry name" value="vWA-like"/>
    <property type="match status" value="1"/>
</dbReference>
<sequence length="1028" mass="114524">MPPRSRYAVDPSLSGKTSSPVPSSYPQQMAQQQSDYFQPTTAGFWGQSQGYQQNVDHVANDMPQLHNVLEREPTPIGPYAPVTPTYSSIHPQSQPQPVEQQHWHPSLAPPPNAIPQPPHHTGGKLDGDRFKVRIDPGQVPNPIEPQEMDQNRYDEEDFLSCTTHGLIPQVQTDYRGVDQGMYLALCIVVDIEKGIRFHVSYGQLFLVFPPTVNSSTQLLSLLRCLSSLLLLLGMMKLLFHASRLGFRGRALLIPPSFKGEQWGAEGEGNEDGPPRCDKCRGYINVWSNFIDGGRKWMCNLCRGINLVSPQYFCHLGPNGQRLDHMSRPELQHGTVDFPVPSSYWALQPPSGSLFENIDSDVLTSTAQDLLGGLQASLGQSQGPHIPSAKEQIDKEKQKQKERKRHRQPTSLSRIFVLDVSVSGGEKGVVREVCEGIRRAIYGAKERSQEEQSEQEEIVMGDGQKVGFVSVGEAVSFWNLAPYLQAPMQAVVSDLEEMFIPFAKDFLVDPQESRMQIETLLDLLPNLAEQGKEGMRVAMGSAVVGALAGLSHTGGQINLFLTSFSSHGAGALTTRENPDYYNTDKEKTLFTPASWYISTAEKLAEAGVGVNVFLFPDAYIDLASVGALAAGTGGDTFFHPRFNTVRDKVTIHDEIRAVLTRDTVYNATTKVRCSAGLRVSDYLGNFYQRSLTDLEFPIMSQATSFTAVLKHEGRMDEKQPAFVQVATLYTTQEGERKVRVLNMSFVVSSLIGNVFRFTDLEACVSVLLKAGLSQVTQRSLRDIRKSLTERCNRILLMYRKYCASAVQPRQLVLPESMKLLPLYTLGMLKCKALKGNPVTSDVRMYYTRLIKSLSPTRLIMLLYPRLLAIHDLHITAGFPNEKGKLVLPQFTRDSHAWMVAEGAYLLINGEVGMIWFGHGVSPQIVMDLYGVENLDELDLRITRLPKLPTILSTQVRNILTHLSSPTSADHELPVIIVRQNMDGSEVEFADQLVEDSNNDALSYTDYLMTSHRQITSELSGAKSESWMPW</sequence>
<evidence type="ECO:0000259" key="8">
    <source>
        <dbReference type="Pfam" id="PF08033"/>
    </source>
</evidence>
<evidence type="ECO:0000256" key="2">
    <source>
        <dbReference type="ARBA" id="ARBA00022448"/>
    </source>
</evidence>
<dbReference type="EMBL" id="CP143784">
    <property type="protein sequence ID" value="WVN85160.1"/>
    <property type="molecule type" value="Genomic_DNA"/>
</dbReference>
<reference evidence="9" key="3">
    <citation type="submission" date="2024-01" db="EMBL/GenBank/DDBJ databases">
        <authorList>
            <person name="Coelho M.A."/>
            <person name="David-Palma M."/>
            <person name="Shea T."/>
            <person name="Sun S."/>
            <person name="Cuomo C.A."/>
            <person name="Heitman J."/>
        </authorList>
    </citation>
    <scope>NUCLEOTIDE SEQUENCE</scope>
    <source>
        <strain evidence="9">CBS 7841</strain>
    </source>
</reference>
<reference evidence="9" key="1">
    <citation type="submission" date="2016-06" db="EMBL/GenBank/DDBJ databases">
        <authorList>
            <person name="Cuomo C."/>
            <person name="Litvintseva A."/>
            <person name="Heitman J."/>
            <person name="Chen Y."/>
            <person name="Sun S."/>
            <person name="Springer D."/>
            <person name="Dromer F."/>
            <person name="Young S."/>
            <person name="Zeng Q."/>
            <person name="Chapman S."/>
            <person name="Gujja S."/>
            <person name="Saif S."/>
            <person name="Birren B."/>
        </authorList>
    </citation>
    <scope>NUCLEOTIDE SEQUENCE</scope>
    <source>
        <strain evidence="9">CBS 7841</strain>
    </source>
</reference>
<dbReference type="GO" id="GO:0006886">
    <property type="term" value="P:intracellular protein transport"/>
    <property type="evidence" value="ECO:0007669"/>
    <property type="project" value="InterPro"/>
</dbReference>
<dbReference type="Pfam" id="PF04810">
    <property type="entry name" value="zf-Sec23_Sec24"/>
    <property type="match status" value="1"/>
</dbReference>
<protein>
    <recommendedName>
        <fullName evidence="11">Protein transporter SEC24</fullName>
    </recommendedName>
</protein>
<dbReference type="InterPro" id="IPR036180">
    <property type="entry name" value="Gelsolin-like_dom_sf"/>
</dbReference>
<feature type="domain" description="Zinc finger Sec23/Sec24-type" evidence="5">
    <location>
        <begin position="273"/>
        <end position="311"/>
    </location>
</feature>
<feature type="compositionally biased region" description="Polar residues" evidence="4">
    <location>
        <begin position="84"/>
        <end position="99"/>
    </location>
</feature>
<proteinExistence type="inferred from homology"/>
<feature type="compositionally biased region" description="Polar residues" evidence="4">
    <location>
        <begin position="14"/>
        <end position="48"/>
    </location>
</feature>
<keyword evidence="2" id="KW-0813">Transport</keyword>
<dbReference type="SUPFAM" id="SSF82754">
    <property type="entry name" value="C-terminal, gelsolin-like domain of Sec23/24"/>
    <property type="match status" value="1"/>
</dbReference>
<organism evidence="9 10">
    <name type="scientific">Cryptococcus depauperatus CBS 7841</name>
    <dbReference type="NCBI Taxonomy" id="1295531"/>
    <lineage>
        <taxon>Eukaryota</taxon>
        <taxon>Fungi</taxon>
        <taxon>Dikarya</taxon>
        <taxon>Basidiomycota</taxon>
        <taxon>Agaricomycotina</taxon>
        <taxon>Tremellomycetes</taxon>
        <taxon>Tremellales</taxon>
        <taxon>Cryptococcaceae</taxon>
        <taxon>Cryptococcus</taxon>
    </lineage>
</organism>
<feature type="domain" description="Sec23/Sec24 trunk" evidence="6">
    <location>
        <begin position="414"/>
        <end position="655"/>
    </location>
</feature>
<dbReference type="InterPro" id="IPR050550">
    <property type="entry name" value="SEC23_SEC24_subfamily"/>
</dbReference>
<dbReference type="Pfam" id="PF04811">
    <property type="entry name" value="Sec23_trunk"/>
    <property type="match status" value="1"/>
</dbReference>
<feature type="region of interest" description="Disordered" evidence="4">
    <location>
        <begin position="1"/>
        <end position="48"/>
    </location>
</feature>
<evidence type="ECO:0000313" key="9">
    <source>
        <dbReference type="EMBL" id="WVN85160.1"/>
    </source>
</evidence>
<dbReference type="SUPFAM" id="SSF81811">
    <property type="entry name" value="Helical domain of Sec23/24"/>
    <property type="match status" value="1"/>
</dbReference>
<evidence type="ECO:0000259" key="5">
    <source>
        <dbReference type="Pfam" id="PF04810"/>
    </source>
</evidence>
<dbReference type="Pfam" id="PF04815">
    <property type="entry name" value="Sec23_helical"/>
    <property type="match status" value="1"/>
</dbReference>
<comment type="similarity">
    <text evidence="1">Belongs to the SEC23/SEC24 family. SEC24 subfamily.</text>
</comment>
<dbReference type="RefSeq" id="XP_066065861.1">
    <property type="nucleotide sequence ID" value="XM_066209764.1"/>
</dbReference>
<accession>A0AAJ8JMT0</accession>
<dbReference type="KEGG" id="cdep:91084521"/>
<dbReference type="GeneID" id="91084521"/>
<dbReference type="Gene3D" id="3.40.20.10">
    <property type="entry name" value="Severin"/>
    <property type="match status" value="1"/>
</dbReference>
<dbReference type="SUPFAM" id="SSF82919">
    <property type="entry name" value="Zn-finger domain of Sec23/24"/>
    <property type="match status" value="1"/>
</dbReference>
<dbReference type="InterPro" id="IPR006895">
    <property type="entry name" value="Znf_Sec23_Sec24"/>
</dbReference>
<dbReference type="InterPro" id="IPR006896">
    <property type="entry name" value="Sec23/24_trunk_dom"/>
</dbReference>
<evidence type="ECO:0000256" key="1">
    <source>
        <dbReference type="ARBA" id="ARBA00008334"/>
    </source>
</evidence>
<dbReference type="Gene3D" id="1.20.120.730">
    <property type="entry name" value="Sec23/Sec24 helical domain"/>
    <property type="match status" value="1"/>
</dbReference>
<dbReference type="InterPro" id="IPR006900">
    <property type="entry name" value="Sec23/24_helical_dom"/>
</dbReference>
<dbReference type="AlphaFoldDB" id="A0AAJ8JMT0"/>
<dbReference type="InterPro" id="IPR036174">
    <property type="entry name" value="Znf_Sec23_Sec24_sf"/>
</dbReference>
<dbReference type="Gene3D" id="2.30.30.380">
    <property type="entry name" value="Zn-finger domain of Sec23/24"/>
    <property type="match status" value="1"/>
</dbReference>
<name>A0AAJ8JMT0_9TREE</name>
<evidence type="ECO:0000259" key="6">
    <source>
        <dbReference type="Pfam" id="PF04811"/>
    </source>
</evidence>
<dbReference type="Proteomes" id="UP000094043">
    <property type="component" value="Chromosome 1"/>
</dbReference>
<dbReference type="InterPro" id="IPR036175">
    <property type="entry name" value="Sec23/24_helical_dom_sf"/>
</dbReference>
<dbReference type="Gene3D" id="3.40.50.410">
    <property type="entry name" value="von Willebrand factor, type A domain"/>
    <property type="match status" value="1"/>
</dbReference>
<feature type="region of interest" description="Disordered" evidence="4">
    <location>
        <begin position="375"/>
        <end position="408"/>
    </location>
</feature>
<dbReference type="Gene3D" id="2.60.40.1670">
    <property type="entry name" value="beta-sandwich domain of Sec23/24"/>
    <property type="match status" value="1"/>
</dbReference>
<reference evidence="9" key="2">
    <citation type="journal article" date="2022" name="Elife">
        <title>Obligate sexual reproduction of a homothallic fungus closely related to the Cryptococcus pathogenic species complex.</title>
        <authorList>
            <person name="Passer A.R."/>
            <person name="Clancey S.A."/>
            <person name="Shea T."/>
            <person name="David-Palma M."/>
            <person name="Averette A.F."/>
            <person name="Boekhout T."/>
            <person name="Porcel B.M."/>
            <person name="Nowrousian M."/>
            <person name="Cuomo C.A."/>
            <person name="Sun S."/>
            <person name="Heitman J."/>
            <person name="Coelho M.A."/>
        </authorList>
    </citation>
    <scope>NUCLEOTIDE SEQUENCE</scope>
    <source>
        <strain evidence="9">CBS 7841</strain>
    </source>
</reference>